<dbReference type="Pfam" id="PF08681">
    <property type="entry name" value="TacA1"/>
    <property type="match status" value="1"/>
</dbReference>
<gene>
    <name evidence="7" type="ORF">ENK01_03775</name>
</gene>
<organism evidence="7">
    <name type="scientific">Hellea balneolensis</name>
    <dbReference type="NCBI Taxonomy" id="287478"/>
    <lineage>
        <taxon>Bacteria</taxon>
        <taxon>Pseudomonadati</taxon>
        <taxon>Pseudomonadota</taxon>
        <taxon>Alphaproteobacteria</taxon>
        <taxon>Maricaulales</taxon>
        <taxon>Robiginitomaculaceae</taxon>
        <taxon>Hellea</taxon>
    </lineage>
</organism>
<keyword evidence="3" id="KW-0805">Transcription regulation</keyword>
<evidence type="ECO:0000256" key="3">
    <source>
        <dbReference type="ARBA" id="ARBA00023015"/>
    </source>
</evidence>
<dbReference type="PANTHER" id="PTHR35401:SF1">
    <property type="entry name" value="CYTOPLASMIC PROTEIN"/>
    <property type="match status" value="1"/>
</dbReference>
<dbReference type="Gene3D" id="1.20.5.780">
    <property type="entry name" value="Single helix bin"/>
    <property type="match status" value="1"/>
</dbReference>
<keyword evidence="5" id="KW-0804">Transcription</keyword>
<evidence type="ECO:0000256" key="1">
    <source>
        <dbReference type="ARBA" id="ARBA00022491"/>
    </source>
</evidence>
<keyword evidence="2" id="KW-1277">Toxin-antitoxin system</keyword>
<comment type="caution">
    <text evidence="7">The sequence shown here is derived from an EMBL/GenBank/DDBJ whole genome shotgun (WGS) entry which is preliminary data.</text>
</comment>
<dbReference type="SUPFAM" id="SSF47598">
    <property type="entry name" value="Ribbon-helix-helix"/>
    <property type="match status" value="1"/>
</dbReference>
<name>A0A7V5NXD4_9PROT</name>
<dbReference type="InterPro" id="IPR014795">
    <property type="entry name" value="TacA_1-like"/>
</dbReference>
<protein>
    <submittedName>
        <fullName evidence="7">DUF1778 domain-containing protein</fullName>
    </submittedName>
</protein>
<proteinExistence type="inferred from homology"/>
<accession>A0A7V5NXD4</accession>
<dbReference type="InterPro" id="IPR010985">
    <property type="entry name" value="Ribbon_hlx_hlx"/>
</dbReference>
<sequence>MAATSVISVRVSESERHLLDKAAQNSRTNLSDFVRRQALDAAELVLMQRNVVTIAPEHWDELESWLNRPARKPENLQKLAKSGPVWT</sequence>
<dbReference type="GO" id="GO:0003677">
    <property type="term" value="F:DNA binding"/>
    <property type="evidence" value="ECO:0007669"/>
    <property type="project" value="UniProtKB-KW"/>
</dbReference>
<evidence type="ECO:0000256" key="5">
    <source>
        <dbReference type="ARBA" id="ARBA00023163"/>
    </source>
</evidence>
<evidence type="ECO:0000256" key="2">
    <source>
        <dbReference type="ARBA" id="ARBA00022649"/>
    </source>
</evidence>
<evidence type="ECO:0000256" key="4">
    <source>
        <dbReference type="ARBA" id="ARBA00023125"/>
    </source>
</evidence>
<keyword evidence="4" id="KW-0238">DNA-binding</keyword>
<dbReference type="GO" id="GO:0006355">
    <property type="term" value="P:regulation of DNA-templated transcription"/>
    <property type="evidence" value="ECO:0007669"/>
    <property type="project" value="InterPro"/>
</dbReference>
<dbReference type="AlphaFoldDB" id="A0A7V5NXD4"/>
<reference evidence="7" key="1">
    <citation type="journal article" date="2020" name="mSystems">
        <title>Genome- and Community-Level Interaction Insights into Carbon Utilization and Element Cycling Functions of Hydrothermarchaeota in Hydrothermal Sediment.</title>
        <authorList>
            <person name="Zhou Z."/>
            <person name="Liu Y."/>
            <person name="Xu W."/>
            <person name="Pan J."/>
            <person name="Luo Z.H."/>
            <person name="Li M."/>
        </authorList>
    </citation>
    <scope>NUCLEOTIDE SEQUENCE [LARGE SCALE GENOMIC DNA]</scope>
    <source>
        <strain evidence="7">HyVt-538</strain>
    </source>
</reference>
<dbReference type="PANTHER" id="PTHR35401">
    <property type="entry name" value="COPG FAMILY HELIX-TURN-HELIX PROTEIN-RELATED-RELATED"/>
    <property type="match status" value="1"/>
</dbReference>
<dbReference type="Proteomes" id="UP000885806">
    <property type="component" value="Unassembled WGS sequence"/>
</dbReference>
<dbReference type="EMBL" id="DROP01000253">
    <property type="protein sequence ID" value="HHI89051.1"/>
    <property type="molecule type" value="Genomic_DNA"/>
</dbReference>
<evidence type="ECO:0000256" key="6">
    <source>
        <dbReference type="ARBA" id="ARBA00049988"/>
    </source>
</evidence>
<evidence type="ECO:0000313" key="7">
    <source>
        <dbReference type="EMBL" id="HHI89051.1"/>
    </source>
</evidence>
<keyword evidence="1" id="KW-0678">Repressor</keyword>
<comment type="similarity">
    <text evidence="6">Belongs to the TacA antitoxin family.</text>
</comment>